<name>A0A015J9S6_RHIIW</name>
<evidence type="ECO:0000256" key="1">
    <source>
        <dbReference type="SAM" id="MobiDB-lite"/>
    </source>
</evidence>
<dbReference type="AlphaFoldDB" id="A0A015J9S6"/>
<feature type="compositionally biased region" description="Basic and acidic residues" evidence="1">
    <location>
        <begin position="47"/>
        <end position="68"/>
    </location>
</feature>
<organism evidence="2 3">
    <name type="scientific">Rhizophagus irregularis (strain DAOM 197198w)</name>
    <name type="common">Glomus intraradices</name>
    <dbReference type="NCBI Taxonomy" id="1432141"/>
    <lineage>
        <taxon>Eukaryota</taxon>
        <taxon>Fungi</taxon>
        <taxon>Fungi incertae sedis</taxon>
        <taxon>Mucoromycota</taxon>
        <taxon>Glomeromycotina</taxon>
        <taxon>Glomeromycetes</taxon>
        <taxon>Glomerales</taxon>
        <taxon>Glomeraceae</taxon>
        <taxon>Rhizophagus</taxon>
    </lineage>
</organism>
<accession>A0A015J9S6</accession>
<feature type="region of interest" description="Disordered" evidence="1">
    <location>
        <begin position="1"/>
        <end position="32"/>
    </location>
</feature>
<proteinExistence type="predicted"/>
<dbReference type="OrthoDB" id="2321081at2759"/>
<dbReference type="EMBL" id="JEMT01029644">
    <property type="protein sequence ID" value="EXX51609.1"/>
    <property type="molecule type" value="Genomic_DNA"/>
</dbReference>
<evidence type="ECO:0000313" key="2">
    <source>
        <dbReference type="EMBL" id="EXX51609.1"/>
    </source>
</evidence>
<reference evidence="2 3" key="1">
    <citation type="submission" date="2014-02" db="EMBL/GenBank/DDBJ databases">
        <title>Single nucleus genome sequencing reveals high similarity among nuclei of an endomycorrhizal fungus.</title>
        <authorList>
            <person name="Lin K."/>
            <person name="Geurts R."/>
            <person name="Zhang Z."/>
            <person name="Limpens E."/>
            <person name="Saunders D.G."/>
            <person name="Mu D."/>
            <person name="Pang E."/>
            <person name="Cao H."/>
            <person name="Cha H."/>
            <person name="Lin T."/>
            <person name="Zhou Q."/>
            <person name="Shang Y."/>
            <person name="Li Y."/>
            <person name="Ivanov S."/>
            <person name="Sharma T."/>
            <person name="Velzen R.V."/>
            <person name="Ruijter N.D."/>
            <person name="Aanen D.K."/>
            <person name="Win J."/>
            <person name="Kamoun S."/>
            <person name="Bisseling T."/>
            <person name="Huang S."/>
        </authorList>
    </citation>
    <scope>NUCLEOTIDE SEQUENCE [LARGE SCALE GENOMIC DNA]</scope>
    <source>
        <strain evidence="3">DAOM197198w</strain>
    </source>
</reference>
<sequence>MDTQPSTPPHEHTCSTPPPSPENSSLFNDLPGRSQDFDFLKIEEVSNDLKSKTESQKNDLKENKKIESGELQSGSEFQENKINHSSSLSTDLKQPKIRFILQRPPLQEISESFPWIPAPTPIVKFLE</sequence>
<dbReference type="HOGENOM" id="CLU_2134867_0_0_1"/>
<gene>
    <name evidence="2" type="ORF">RirG_260350</name>
</gene>
<comment type="caution">
    <text evidence="2">The sequence shown here is derived from an EMBL/GenBank/DDBJ whole genome shotgun (WGS) entry which is preliminary data.</text>
</comment>
<dbReference type="Proteomes" id="UP000022910">
    <property type="component" value="Unassembled WGS sequence"/>
</dbReference>
<feature type="region of interest" description="Disordered" evidence="1">
    <location>
        <begin position="47"/>
        <end position="89"/>
    </location>
</feature>
<keyword evidence="3" id="KW-1185">Reference proteome</keyword>
<protein>
    <submittedName>
        <fullName evidence="2">Uncharacterized protein</fullName>
    </submittedName>
</protein>
<evidence type="ECO:0000313" key="3">
    <source>
        <dbReference type="Proteomes" id="UP000022910"/>
    </source>
</evidence>